<comment type="caution">
    <text evidence="2">The sequence shown here is derived from an EMBL/GenBank/DDBJ whole genome shotgun (WGS) entry which is preliminary data.</text>
</comment>
<dbReference type="AlphaFoldDB" id="A0A1L7T8H5"/>
<reference evidence="3" key="1">
    <citation type="journal article" date="2016" name="Genome Biol. Evol.">
        <title>Comparative 'omics' of the Fusarium fujikuroi species complex highlights differences in genetic potential and metabolite synthesis.</title>
        <authorList>
            <person name="Niehaus E.-M."/>
            <person name="Muensterkoetter M."/>
            <person name="Proctor R.H."/>
            <person name="Brown D.W."/>
            <person name="Sharon A."/>
            <person name="Idan Y."/>
            <person name="Oren-Young L."/>
            <person name="Sieber C.M."/>
            <person name="Novak O."/>
            <person name="Pencik A."/>
            <person name="Tarkowska D."/>
            <person name="Hromadova K."/>
            <person name="Freeman S."/>
            <person name="Maymon M."/>
            <person name="Elazar M."/>
            <person name="Youssef S.A."/>
            <person name="El-Shabrawy E.S.M."/>
            <person name="Shalaby A.B.A."/>
            <person name="Houterman P."/>
            <person name="Brock N.L."/>
            <person name="Burkhardt I."/>
            <person name="Tsavkelova E.A."/>
            <person name="Dickschat J.S."/>
            <person name="Galuszka P."/>
            <person name="Gueldener U."/>
            <person name="Tudzynski B."/>
        </authorList>
    </citation>
    <scope>NUCLEOTIDE SEQUENCE [LARGE SCALE GENOMIC DNA]</scope>
    <source>
        <strain evidence="3">MRC7560</strain>
    </source>
</reference>
<dbReference type="RefSeq" id="XP_041681166.1">
    <property type="nucleotide sequence ID" value="XM_041830511.1"/>
</dbReference>
<keyword evidence="3" id="KW-1185">Reference proteome</keyword>
<dbReference type="EMBL" id="FCQH01000005">
    <property type="protein sequence ID" value="CVK91855.1"/>
    <property type="molecule type" value="Genomic_DNA"/>
</dbReference>
<proteinExistence type="predicted"/>
<dbReference type="Proteomes" id="UP000184255">
    <property type="component" value="Unassembled WGS sequence"/>
</dbReference>
<gene>
    <name evidence="2" type="ORF">FMAN_06946</name>
</gene>
<feature type="chain" id="PRO_5012408498" evidence="1">
    <location>
        <begin position="19"/>
        <end position="290"/>
    </location>
</feature>
<feature type="signal peptide" evidence="1">
    <location>
        <begin position="1"/>
        <end position="18"/>
    </location>
</feature>
<evidence type="ECO:0000313" key="3">
    <source>
        <dbReference type="Proteomes" id="UP000184255"/>
    </source>
</evidence>
<evidence type="ECO:0000256" key="1">
    <source>
        <dbReference type="SAM" id="SignalP"/>
    </source>
</evidence>
<evidence type="ECO:0000313" key="2">
    <source>
        <dbReference type="EMBL" id="CVK91855.1"/>
    </source>
</evidence>
<dbReference type="VEuPathDB" id="FungiDB:FMAN_06946"/>
<sequence length="290" mass="32093">MNLISFHSILLFVSACLAADAQVAWRLERNTKVSSLVARDTNGTVIAETCSSTIYAKHPIDFSNVDEIDGSGNFTVGNATYMVHSNPDWSGGPACSRTFNPQYILVLCSGVSWDAADAVGDKPRACFTESPTNGELQFLQNKTLNDASQMHKRGWWDKFKNKMRDAFSTTERELDGDGNPRQHYFHQQISEPIRCGNSQGCTVGKTDSESFSVGATFSNETVCIWYNTAHTTYTVKDTTRAPGEYKKTTSIYDISSPNKNNKGGDYYCVVGHCKAKGDSWWDRNGRRGGP</sequence>
<accession>A0A1L7T8H5</accession>
<organism evidence="2 3">
    <name type="scientific">Fusarium mangiferae</name>
    <name type="common">Mango malformation disease fungus</name>
    <dbReference type="NCBI Taxonomy" id="192010"/>
    <lineage>
        <taxon>Eukaryota</taxon>
        <taxon>Fungi</taxon>
        <taxon>Dikarya</taxon>
        <taxon>Ascomycota</taxon>
        <taxon>Pezizomycotina</taxon>
        <taxon>Sordariomycetes</taxon>
        <taxon>Hypocreomycetidae</taxon>
        <taxon>Hypocreales</taxon>
        <taxon>Nectriaceae</taxon>
        <taxon>Fusarium</taxon>
        <taxon>Fusarium fujikuroi species complex</taxon>
    </lineage>
</organism>
<protein>
    <submittedName>
        <fullName evidence="2">Uncharacterized protein</fullName>
    </submittedName>
</protein>
<dbReference type="GeneID" id="65086209"/>
<keyword evidence="1" id="KW-0732">Signal</keyword>
<name>A0A1L7T8H5_FUSMA</name>